<dbReference type="InterPro" id="IPR052355">
    <property type="entry name" value="CENP-V-like"/>
</dbReference>
<dbReference type="AlphaFoldDB" id="A0A1V8RWK9"/>
<dbReference type="Gene3D" id="2.170.150.70">
    <property type="match status" value="1"/>
</dbReference>
<dbReference type="InterPro" id="IPR011057">
    <property type="entry name" value="Mss4-like_sf"/>
</dbReference>
<dbReference type="Pfam" id="PF04828">
    <property type="entry name" value="GFA"/>
    <property type="match status" value="1"/>
</dbReference>
<dbReference type="InterPro" id="IPR006913">
    <property type="entry name" value="CENP-V/GFA"/>
</dbReference>
<proteinExistence type="inferred from homology"/>
<comment type="caution">
    <text evidence="5">The sequence shown here is derived from an EMBL/GenBank/DDBJ whole genome shotgun (WGS) entry which is preliminary data.</text>
</comment>
<evidence type="ECO:0000256" key="3">
    <source>
        <dbReference type="ARBA" id="ARBA00022833"/>
    </source>
</evidence>
<feature type="domain" description="CENP-V/GFA" evidence="4">
    <location>
        <begin position="9"/>
        <end position="125"/>
    </location>
</feature>
<keyword evidence="2" id="KW-0479">Metal-binding</keyword>
<dbReference type="GO" id="GO:0016846">
    <property type="term" value="F:carbon-sulfur lyase activity"/>
    <property type="evidence" value="ECO:0007669"/>
    <property type="project" value="InterPro"/>
</dbReference>
<keyword evidence="6" id="KW-1185">Reference proteome</keyword>
<dbReference type="PANTHER" id="PTHR28620">
    <property type="entry name" value="CENTROMERE PROTEIN V"/>
    <property type="match status" value="1"/>
</dbReference>
<evidence type="ECO:0000256" key="2">
    <source>
        <dbReference type="ARBA" id="ARBA00022723"/>
    </source>
</evidence>
<sequence length="146" mass="15909">MLDLDVTEIDGACHCGTVRFRVRLADGLRSARRCTCSYCSMRGAVAVTSKLDDLEILAGGDALTLYRFNTGAAQHYFCSVCGIYTHHRRRSDPTEYGINAACLDGVSPFDFDEVVVMDGIHHPSDSASAGVRGSDVVGTLKFIRRE</sequence>
<organism evidence="5 6">
    <name type="scientific">Manganibacter manganicus</name>
    <dbReference type="NCBI Taxonomy" id="1873176"/>
    <lineage>
        <taxon>Bacteria</taxon>
        <taxon>Pseudomonadati</taxon>
        <taxon>Pseudomonadota</taxon>
        <taxon>Alphaproteobacteria</taxon>
        <taxon>Hyphomicrobiales</taxon>
        <taxon>Phyllobacteriaceae</taxon>
        <taxon>Manganibacter</taxon>
    </lineage>
</organism>
<gene>
    <name evidence="5" type="ORF">BFN67_01350</name>
</gene>
<dbReference type="EMBL" id="MDET01000001">
    <property type="protein sequence ID" value="OQM77514.1"/>
    <property type="molecule type" value="Genomic_DNA"/>
</dbReference>
<dbReference type="PROSITE" id="PS51891">
    <property type="entry name" value="CENP_V_GFA"/>
    <property type="match status" value="1"/>
</dbReference>
<protein>
    <submittedName>
        <fullName evidence="5">Aldehyde-activating protein</fullName>
    </submittedName>
</protein>
<keyword evidence="3" id="KW-0862">Zinc</keyword>
<reference evidence="5 6" key="1">
    <citation type="journal article" date="2016" name="Int. J. Syst. Evol. Microbiol.">
        <title>Pseudaminobacter manganicus sp. nov., isolated from sludge of a manganese mine.</title>
        <authorList>
            <person name="Li J."/>
            <person name="Huang J."/>
            <person name="Liao S."/>
            <person name="Wang G."/>
        </authorList>
    </citation>
    <scope>NUCLEOTIDE SEQUENCE [LARGE SCALE GENOMIC DNA]</scope>
    <source>
        <strain evidence="5 6">JH-7</strain>
    </source>
</reference>
<dbReference type="Proteomes" id="UP000191905">
    <property type="component" value="Unassembled WGS sequence"/>
</dbReference>
<dbReference type="STRING" id="1873176.BFN67_01350"/>
<dbReference type="PANTHER" id="PTHR28620:SF1">
    <property type="entry name" value="CENP-V_GFA DOMAIN-CONTAINING PROTEIN"/>
    <property type="match status" value="1"/>
</dbReference>
<dbReference type="OrthoDB" id="9805575at2"/>
<comment type="similarity">
    <text evidence="1">Belongs to the Gfa family.</text>
</comment>
<evidence type="ECO:0000313" key="6">
    <source>
        <dbReference type="Proteomes" id="UP000191905"/>
    </source>
</evidence>
<dbReference type="SUPFAM" id="SSF51316">
    <property type="entry name" value="Mss4-like"/>
    <property type="match status" value="1"/>
</dbReference>
<name>A0A1V8RWK9_9HYPH</name>
<accession>A0A1V8RWK9</accession>
<evidence type="ECO:0000256" key="1">
    <source>
        <dbReference type="ARBA" id="ARBA00005495"/>
    </source>
</evidence>
<evidence type="ECO:0000313" key="5">
    <source>
        <dbReference type="EMBL" id="OQM77514.1"/>
    </source>
</evidence>
<dbReference type="GO" id="GO:0046872">
    <property type="term" value="F:metal ion binding"/>
    <property type="evidence" value="ECO:0007669"/>
    <property type="project" value="UniProtKB-KW"/>
</dbReference>
<dbReference type="RefSeq" id="WP_080917780.1">
    <property type="nucleotide sequence ID" value="NZ_MDET01000001.1"/>
</dbReference>
<evidence type="ECO:0000259" key="4">
    <source>
        <dbReference type="PROSITE" id="PS51891"/>
    </source>
</evidence>